<protein>
    <submittedName>
        <fullName evidence="1">SIR2 family protein</fullName>
    </submittedName>
</protein>
<dbReference type="RefSeq" id="WP_210226902.1">
    <property type="nucleotide sequence ID" value="NZ_CP072800.1"/>
</dbReference>
<dbReference type="Proteomes" id="UP000672027">
    <property type="component" value="Chromosome"/>
</dbReference>
<dbReference type="EMBL" id="CP072800">
    <property type="protein sequence ID" value="QTR50060.1"/>
    <property type="molecule type" value="Genomic_DNA"/>
</dbReference>
<name>A0ABX7X2G3_9GAMM</name>
<keyword evidence="2" id="KW-1185">Reference proteome</keyword>
<organism evidence="1 2">
    <name type="scientific">Candidatus Thiothrix anitrata</name>
    <dbReference type="NCBI Taxonomy" id="2823902"/>
    <lineage>
        <taxon>Bacteria</taxon>
        <taxon>Pseudomonadati</taxon>
        <taxon>Pseudomonadota</taxon>
        <taxon>Gammaproteobacteria</taxon>
        <taxon>Thiotrichales</taxon>
        <taxon>Thiotrichaceae</taxon>
        <taxon>Thiothrix</taxon>
    </lineage>
</organism>
<dbReference type="Pfam" id="PF13289">
    <property type="entry name" value="SIR2_2"/>
    <property type="match status" value="1"/>
</dbReference>
<evidence type="ECO:0000313" key="1">
    <source>
        <dbReference type="EMBL" id="QTR50060.1"/>
    </source>
</evidence>
<accession>A0ABX7X2G3</accession>
<evidence type="ECO:0000313" key="2">
    <source>
        <dbReference type="Proteomes" id="UP000672027"/>
    </source>
</evidence>
<reference evidence="1 2" key="1">
    <citation type="submission" date="2021-04" db="EMBL/GenBank/DDBJ databases">
        <title>Genomics, taxonomy and metabolism of representatives of sulfur bacteria of the genus Thiothrix: Thiothrix fructosivorans QT, Thiothrix unzii A1T and three new species, Thiothrix subterranea sp. nov., Thiothrix litoralis sp. nov. and 'Candidatus Thiothrix anitrata' sp. nov.</title>
        <authorList>
            <person name="Ravin N.V."/>
            <person name="Smolyakov D."/>
            <person name="Rudenko T.S."/>
            <person name="Mardanov A.V."/>
            <person name="Beletsky A.V."/>
            <person name="Markov N.D."/>
            <person name="Fomenkov A.I."/>
            <person name="Roberts R.J."/>
            <person name="Karnachuk O.V."/>
            <person name="Novikov A."/>
            <person name="Grabovich M.Y."/>
        </authorList>
    </citation>
    <scope>NUCLEOTIDE SEQUENCE [LARGE SCALE GENOMIC DNA]</scope>
    <source>
        <strain evidence="1 2">A52</strain>
    </source>
</reference>
<sequence>MPDDLHQQKLRDLQTRQVMLAEKLARLHQQYDLETRVEEQMRIEKGIADTQAAVYRVETESLTLQQSSLITEAAQLKRNGAYLKALACWQQIQYIYPGNPIAEQEVAALENLHANQTKAVDVVKRLAFRMKDIKPIFKELAETLKQPDGSPEYSAMLEQTEAFLEGELDASDFMDWYAVMKPDTNSGHGVNIEALAKRVQKGEVVLFLGSDVVSAYCDEPHEERTLVGKLAKQIGYTDFDGTLSSIAEYYQLRSDLGVASLLDNLRESLPDAARVINLYQALAKINVPLILISSGYDNLLESTFQAAGKRFVELASIINRSEDYDIGHVVVSYSDHSKPSQVYPGEALSRLRLLESGYSIIYKIRGTCEISDCHDAAESLLRRDAMTLSESNYFSFARYADRIIPDYLARQFRNRGFLFIGYRPKKWEDRLLVSALLEKRRNAQEPCYVVGNAPQGGEKPNLLENAFWDYRNVKQYHFDFRELDAYLEGVTV</sequence>
<proteinExistence type="predicted"/>
<gene>
    <name evidence="1" type="ORF">J8380_00270</name>
</gene>